<dbReference type="InterPro" id="IPR008253">
    <property type="entry name" value="Marvel"/>
</dbReference>
<dbReference type="Pfam" id="PF01284">
    <property type="entry name" value="MARVEL"/>
    <property type="match status" value="1"/>
</dbReference>
<feature type="compositionally biased region" description="Polar residues" evidence="5">
    <location>
        <begin position="333"/>
        <end position="346"/>
    </location>
</feature>
<name>A0A1L9VNG3_ASPGL</name>
<reference evidence="9" key="1">
    <citation type="journal article" date="2017" name="Genome Biol.">
        <title>Comparative genomics reveals high biological diversity and specific adaptations in the industrially and medically important fungal genus Aspergillus.</title>
        <authorList>
            <person name="de Vries R.P."/>
            <person name="Riley R."/>
            <person name="Wiebenga A."/>
            <person name="Aguilar-Osorio G."/>
            <person name="Amillis S."/>
            <person name="Uchima C.A."/>
            <person name="Anderluh G."/>
            <person name="Asadollahi M."/>
            <person name="Askin M."/>
            <person name="Barry K."/>
            <person name="Battaglia E."/>
            <person name="Bayram O."/>
            <person name="Benocci T."/>
            <person name="Braus-Stromeyer S.A."/>
            <person name="Caldana C."/>
            <person name="Canovas D."/>
            <person name="Cerqueira G.C."/>
            <person name="Chen F."/>
            <person name="Chen W."/>
            <person name="Choi C."/>
            <person name="Clum A."/>
            <person name="Dos Santos R.A."/>
            <person name="Damasio A.R."/>
            <person name="Diallinas G."/>
            <person name="Emri T."/>
            <person name="Fekete E."/>
            <person name="Flipphi M."/>
            <person name="Freyberg S."/>
            <person name="Gallo A."/>
            <person name="Gournas C."/>
            <person name="Habgood R."/>
            <person name="Hainaut M."/>
            <person name="Harispe M.L."/>
            <person name="Henrissat B."/>
            <person name="Hilden K.S."/>
            <person name="Hope R."/>
            <person name="Hossain A."/>
            <person name="Karabika E."/>
            <person name="Karaffa L."/>
            <person name="Karanyi Z."/>
            <person name="Krasevec N."/>
            <person name="Kuo A."/>
            <person name="Kusch H."/>
            <person name="LaButti K."/>
            <person name="Lagendijk E.L."/>
            <person name="Lapidus A."/>
            <person name="Levasseur A."/>
            <person name="Lindquist E."/>
            <person name="Lipzen A."/>
            <person name="Logrieco A.F."/>
            <person name="MacCabe A."/>
            <person name="Maekelae M.R."/>
            <person name="Malavazi I."/>
            <person name="Melin P."/>
            <person name="Meyer V."/>
            <person name="Mielnichuk N."/>
            <person name="Miskei M."/>
            <person name="Molnar A.P."/>
            <person name="Mule G."/>
            <person name="Ngan C.Y."/>
            <person name="Orejas M."/>
            <person name="Orosz E."/>
            <person name="Ouedraogo J.P."/>
            <person name="Overkamp K.M."/>
            <person name="Park H.-S."/>
            <person name="Perrone G."/>
            <person name="Piumi F."/>
            <person name="Punt P.J."/>
            <person name="Ram A.F."/>
            <person name="Ramon A."/>
            <person name="Rauscher S."/>
            <person name="Record E."/>
            <person name="Riano-Pachon D.M."/>
            <person name="Robert V."/>
            <person name="Roehrig J."/>
            <person name="Ruller R."/>
            <person name="Salamov A."/>
            <person name="Salih N.S."/>
            <person name="Samson R.A."/>
            <person name="Sandor E."/>
            <person name="Sanguinetti M."/>
            <person name="Schuetze T."/>
            <person name="Sepcic K."/>
            <person name="Shelest E."/>
            <person name="Sherlock G."/>
            <person name="Sophianopoulou V."/>
            <person name="Squina F.M."/>
            <person name="Sun H."/>
            <person name="Susca A."/>
            <person name="Todd R.B."/>
            <person name="Tsang A."/>
            <person name="Unkles S.E."/>
            <person name="van de Wiele N."/>
            <person name="van Rossen-Uffink D."/>
            <person name="Oliveira J.V."/>
            <person name="Vesth T.C."/>
            <person name="Visser J."/>
            <person name="Yu J.-H."/>
            <person name="Zhou M."/>
            <person name="Andersen M.R."/>
            <person name="Archer D.B."/>
            <person name="Baker S.E."/>
            <person name="Benoit I."/>
            <person name="Brakhage A.A."/>
            <person name="Braus G.H."/>
            <person name="Fischer R."/>
            <person name="Frisvad J.C."/>
            <person name="Goldman G.H."/>
            <person name="Houbraken J."/>
            <person name="Oakley B."/>
            <person name="Pocsi I."/>
            <person name="Scazzocchio C."/>
            <person name="Seiboth B."/>
            <person name="vanKuyk P.A."/>
            <person name="Wortman J."/>
            <person name="Dyer P.S."/>
            <person name="Grigoriev I.V."/>
        </authorList>
    </citation>
    <scope>NUCLEOTIDE SEQUENCE [LARGE SCALE GENOMIC DNA]</scope>
    <source>
        <strain evidence="9">CBS 516.65</strain>
    </source>
</reference>
<feature type="transmembrane region" description="Helical" evidence="6">
    <location>
        <begin position="78"/>
        <end position="104"/>
    </location>
</feature>
<sequence>MKLARPSVNPGRMKNIIHGCQGLLIFLAWALTIAVWTKGDGIDGRTAWYWALCWFSIPGLIYLVAVPIWPRARRFGNVYAFASVDMLYAVLWFAAWICVASYVAQGKSEGKDSDSDKDSKSNKRASDSDSSKGGCDNWKYGSAAKCKISTATVVFGVVIFLLFIATAFMSFRNVVHFRRTGTLPDAVSDPSFAAHSKAAFSSTPVQDFDEEENEFRSGRGNMTSSARSDRDEDYALLEQSEVDDLGHHPGRSALSGGYDPTASTMTGGSSVLHDYSTTGYGGAYGQHYGPPSEYPATEYPATEYPATEYPATDYGSSLNGHGHLEHERLSDCPSKNNISNTIPTNKQPTITMSAIDLFTQYPLRLDPSSKAITHPSPSSQQLDSELQTLNALHRSLLSLDPPNIPPAPLPINPKRSAQITKLRDTANTAYRKNNHAEAVKLYTLTIDMALSRPGWEPVALAREELAGLYANRAQAYMGLSAWCEGLVDARCSVECKGLGNVKGWWRVGKCLEEMGRWEEAKGVLEKGLDIEGREGEGGKELLGLMEEVEEGLKRSS</sequence>
<dbReference type="InterPro" id="IPR011990">
    <property type="entry name" value="TPR-like_helical_dom_sf"/>
</dbReference>
<dbReference type="PANTHER" id="PTHR37451:SF3">
    <property type="entry name" value="MARVEL DOMAIN-CONTAINING PROTEIN"/>
    <property type="match status" value="1"/>
</dbReference>
<evidence type="ECO:0000313" key="8">
    <source>
        <dbReference type="EMBL" id="OJJ85421.1"/>
    </source>
</evidence>
<dbReference type="AlphaFoldDB" id="A0A1L9VNG3"/>
<dbReference type="VEuPathDB" id="FungiDB:ASPGLDRAFT_81160"/>
<evidence type="ECO:0000256" key="5">
    <source>
        <dbReference type="SAM" id="MobiDB-lite"/>
    </source>
</evidence>
<feature type="region of interest" description="Disordered" evidence="5">
    <location>
        <begin position="203"/>
        <end position="231"/>
    </location>
</feature>
<evidence type="ECO:0000256" key="4">
    <source>
        <dbReference type="ARBA" id="ARBA00023136"/>
    </source>
</evidence>
<evidence type="ECO:0000256" key="2">
    <source>
        <dbReference type="ARBA" id="ARBA00022692"/>
    </source>
</evidence>
<keyword evidence="2 6" id="KW-0812">Transmembrane</keyword>
<protein>
    <recommendedName>
        <fullName evidence="7">MARVEL domain-containing protein</fullName>
    </recommendedName>
</protein>
<dbReference type="Proteomes" id="UP000184300">
    <property type="component" value="Unassembled WGS sequence"/>
</dbReference>
<accession>A0A1L9VNG3</accession>
<evidence type="ECO:0000256" key="3">
    <source>
        <dbReference type="ARBA" id="ARBA00022989"/>
    </source>
</evidence>
<dbReference type="RefSeq" id="XP_022402119.1">
    <property type="nucleotide sequence ID" value="XM_022550101.1"/>
</dbReference>
<dbReference type="STRING" id="1160497.A0A1L9VNG3"/>
<keyword evidence="4 6" id="KW-0472">Membrane</keyword>
<proteinExistence type="predicted"/>
<evidence type="ECO:0000259" key="7">
    <source>
        <dbReference type="Pfam" id="PF01284"/>
    </source>
</evidence>
<evidence type="ECO:0000256" key="6">
    <source>
        <dbReference type="SAM" id="Phobius"/>
    </source>
</evidence>
<dbReference type="PANTHER" id="PTHR37451">
    <property type="entry name" value="MARVEL DOMAIN"/>
    <property type="match status" value="1"/>
</dbReference>
<dbReference type="Gene3D" id="1.25.40.10">
    <property type="entry name" value="Tetratricopeptide repeat domain"/>
    <property type="match status" value="1"/>
</dbReference>
<feature type="region of interest" description="Disordered" evidence="5">
    <location>
        <begin position="242"/>
        <end position="261"/>
    </location>
</feature>
<dbReference type="SUPFAM" id="SSF48452">
    <property type="entry name" value="TPR-like"/>
    <property type="match status" value="1"/>
</dbReference>
<feature type="region of interest" description="Disordered" evidence="5">
    <location>
        <begin position="306"/>
        <end position="346"/>
    </location>
</feature>
<dbReference type="EMBL" id="KV878894">
    <property type="protein sequence ID" value="OJJ85421.1"/>
    <property type="molecule type" value="Genomic_DNA"/>
</dbReference>
<keyword evidence="3 6" id="KW-1133">Transmembrane helix</keyword>
<gene>
    <name evidence="8" type="ORF">ASPGLDRAFT_81160</name>
</gene>
<keyword evidence="9" id="KW-1185">Reference proteome</keyword>
<feature type="region of interest" description="Disordered" evidence="5">
    <location>
        <begin position="107"/>
        <end position="134"/>
    </location>
</feature>
<evidence type="ECO:0000256" key="1">
    <source>
        <dbReference type="ARBA" id="ARBA00004141"/>
    </source>
</evidence>
<dbReference type="GO" id="GO:0016020">
    <property type="term" value="C:membrane"/>
    <property type="evidence" value="ECO:0007669"/>
    <property type="project" value="UniProtKB-SubCell"/>
</dbReference>
<organism evidence="8 9">
    <name type="scientific">Aspergillus glaucus CBS 516.65</name>
    <dbReference type="NCBI Taxonomy" id="1160497"/>
    <lineage>
        <taxon>Eukaryota</taxon>
        <taxon>Fungi</taxon>
        <taxon>Dikarya</taxon>
        <taxon>Ascomycota</taxon>
        <taxon>Pezizomycotina</taxon>
        <taxon>Eurotiomycetes</taxon>
        <taxon>Eurotiomycetidae</taxon>
        <taxon>Eurotiales</taxon>
        <taxon>Aspergillaceae</taxon>
        <taxon>Aspergillus</taxon>
        <taxon>Aspergillus subgen. Aspergillus</taxon>
    </lineage>
</organism>
<feature type="compositionally biased region" description="Basic and acidic residues" evidence="5">
    <location>
        <begin position="108"/>
        <end position="130"/>
    </location>
</feature>
<comment type="subcellular location">
    <subcellularLocation>
        <location evidence="1">Membrane</location>
        <topology evidence="1">Multi-pass membrane protein</topology>
    </subcellularLocation>
</comment>
<dbReference type="GeneID" id="34466361"/>
<feature type="domain" description="MARVEL" evidence="7">
    <location>
        <begin position="14"/>
        <end position="168"/>
    </location>
</feature>
<feature type="transmembrane region" description="Helical" evidence="6">
    <location>
        <begin position="48"/>
        <end position="66"/>
    </location>
</feature>
<dbReference type="OrthoDB" id="5284712at2759"/>
<feature type="transmembrane region" description="Helical" evidence="6">
    <location>
        <begin position="16"/>
        <end position="36"/>
    </location>
</feature>
<feature type="transmembrane region" description="Helical" evidence="6">
    <location>
        <begin position="148"/>
        <end position="171"/>
    </location>
</feature>
<evidence type="ECO:0000313" key="9">
    <source>
        <dbReference type="Proteomes" id="UP000184300"/>
    </source>
</evidence>